<dbReference type="Pfam" id="PF00596">
    <property type="entry name" value="Aldolase_II"/>
    <property type="match status" value="2"/>
</dbReference>
<sequence>MSNVKKALAALKNCIGRLKSANIELNHAFLALRLSDQTYLAAVPVMHSDCYDHHHFKVLNLAGLLTCNKLAHAIFLANSKTNAVILTHSRFCSQAAENGMDIPAVLDDMAQIIGLTIKICDIGDQQKINQLLKSSRGCLLKSPDTAKQGAVAVGKNLGEAFIVTLLMEKAAQVYLQANLLGGAKILSPIESQVMHLGYELAYSKLSGSVSHQTAADFPRPISAHELDLRGQLVDLGQSLARENLVQGTWGNISIRLDVQHMLCTPSGIDYATLTPYDMVRVAIDTLKYEGRIKPTGEKALHAALYLNHPEVHCIIHTHPVHCSVFAAAHKKIKPTDPVLRECLGGDVAVARYAFPTSKQLSKNVVKAIKDNRACVMENHGMVVCGSTLEDAHAKCLAAENSARIILEQISQKQPMTAPKPTVINKGVKHMPHFKKICKQIRVLSPRITVTEERGCIVLRGEVDDWATVVKAGQLAVDKKNYLGVINDVRLTDFVQQRQTPTVEDRSLNGEKPDVLIIGGGIVGCAIARELSRYNLDILLVEKKSDVALGATGANGGVVHVGVNFSKKSQKYRYNLRGNRIYEALSKQLSVPFEQQGQVMLCVKNWERILVWILKLKARTMGIPGVKYLKREALLQHEPHLPGFVVGGMYMPTGGITNPFEMAIALAENAIQNKARISLSTIVTGMETRDGHVTQVATNRGRLYPKLVINAAGVYADEIAELGGDRTFTIHPRRGTDIITDKNAGYMVGSSMGISPFAILPQQLSTLPKNPLKRMINGFAGTSHTKGVGLIHSIHGNMLIGPNAIETPDREDTATHYDEVNGILAMQQQIATELKPSDVIAYFTGVRAATYEEDFVVRKGIFTDNIIHAGGIQSPGVTAAPAIAAEIAEWSVQMLSHTMNVAANPDFDPVRKPRHRLNSLDDSQRNALIRANPDYGIIVCRCEEISKGEIIDALNACLSVPTLDGIKRRLRPGMGRCQGGFCAPLVAGIIAEHFKIPLSAVKKSSENSVILYRQTKGVAL</sequence>
<dbReference type="Proteomes" id="UP000622405">
    <property type="component" value="Unassembled WGS sequence"/>
</dbReference>
<reference evidence="2 3" key="1">
    <citation type="journal article" date="2020" name="mSystems">
        <title>Defining Genomic and Predicted Metabolic Features of the Acetobacterium Genus.</title>
        <authorList>
            <person name="Ross D.E."/>
            <person name="Marshall C.W."/>
            <person name="Gulliver D."/>
            <person name="May H.D."/>
            <person name="Norman R.S."/>
        </authorList>
    </citation>
    <scope>NUCLEOTIDE SEQUENCE [LARGE SCALE GENOMIC DNA]</scope>
    <source>
        <strain evidence="2 3">DSM 4132</strain>
    </source>
</reference>
<dbReference type="InterPro" id="IPR036409">
    <property type="entry name" value="Aldolase_II/adducin_N_sf"/>
</dbReference>
<dbReference type="SUPFAM" id="SSF53639">
    <property type="entry name" value="AraD/HMP-PK domain-like"/>
    <property type="match status" value="2"/>
</dbReference>
<dbReference type="Gene3D" id="3.30.9.10">
    <property type="entry name" value="D-Amino Acid Oxidase, subunit A, domain 2"/>
    <property type="match status" value="1"/>
</dbReference>
<dbReference type="Pfam" id="PF01266">
    <property type="entry name" value="DAO"/>
    <property type="match status" value="1"/>
</dbReference>
<organism evidence="2 3">
    <name type="scientific">Acetobacterium malicum</name>
    <dbReference type="NCBI Taxonomy" id="52692"/>
    <lineage>
        <taxon>Bacteria</taxon>
        <taxon>Bacillati</taxon>
        <taxon>Bacillota</taxon>
        <taxon>Clostridia</taxon>
        <taxon>Eubacteriales</taxon>
        <taxon>Eubacteriaceae</taxon>
        <taxon>Acetobacterium</taxon>
    </lineage>
</organism>
<evidence type="ECO:0000313" key="2">
    <source>
        <dbReference type="EMBL" id="MBC3899366.1"/>
    </source>
</evidence>
<dbReference type="InterPro" id="IPR001303">
    <property type="entry name" value="Aldolase_II/adducin_N"/>
</dbReference>
<proteinExistence type="predicted"/>
<protein>
    <submittedName>
        <fullName evidence="2">FAD-dependent oxidoreductase</fullName>
    </submittedName>
</protein>
<dbReference type="InterPro" id="IPR007419">
    <property type="entry name" value="BFD-like_2Fe2S-bd_dom"/>
</dbReference>
<dbReference type="InterPro" id="IPR052745">
    <property type="entry name" value="G3P_Oxidase/Oxidoreductase"/>
</dbReference>
<dbReference type="Gene3D" id="3.50.50.60">
    <property type="entry name" value="FAD/NAD(P)-binding domain"/>
    <property type="match status" value="1"/>
</dbReference>
<dbReference type="Gene3D" id="3.40.225.10">
    <property type="entry name" value="Class II aldolase/adducin N-terminal domain"/>
    <property type="match status" value="2"/>
</dbReference>
<dbReference type="PANTHER" id="PTHR42720:SF1">
    <property type="entry name" value="GLYCEROL 3-PHOSPHATE OXIDASE"/>
    <property type="match status" value="1"/>
</dbReference>
<dbReference type="EMBL" id="WJBE01000005">
    <property type="protein sequence ID" value="MBC3899366.1"/>
    <property type="molecule type" value="Genomic_DNA"/>
</dbReference>
<dbReference type="SMART" id="SM01007">
    <property type="entry name" value="Aldolase_II"/>
    <property type="match status" value="1"/>
</dbReference>
<dbReference type="SUPFAM" id="SSF51905">
    <property type="entry name" value="FAD/NAD(P)-binding domain"/>
    <property type="match status" value="1"/>
</dbReference>
<feature type="domain" description="Class II aldolase/adducin N-terminal" evidence="1">
    <location>
        <begin position="230"/>
        <end position="406"/>
    </location>
</feature>
<dbReference type="InterPro" id="IPR041854">
    <property type="entry name" value="BFD-like_2Fe2S-bd_dom_sf"/>
</dbReference>
<dbReference type="PANTHER" id="PTHR42720">
    <property type="entry name" value="GLYCEROL-3-PHOSPHATE DEHYDROGENASE"/>
    <property type="match status" value="1"/>
</dbReference>
<comment type="caution">
    <text evidence="2">The sequence shown here is derived from an EMBL/GenBank/DDBJ whole genome shotgun (WGS) entry which is preliminary data.</text>
</comment>
<evidence type="ECO:0000259" key="1">
    <source>
        <dbReference type="SMART" id="SM01007"/>
    </source>
</evidence>
<dbReference type="InterPro" id="IPR006076">
    <property type="entry name" value="FAD-dep_OxRdtase"/>
</dbReference>
<name>A0ABR6YVZ2_9FIRM</name>
<gene>
    <name evidence="2" type="ORF">GH811_07035</name>
</gene>
<dbReference type="Pfam" id="PF04324">
    <property type="entry name" value="Fer2_BFD"/>
    <property type="match status" value="1"/>
</dbReference>
<dbReference type="CDD" id="cd19946">
    <property type="entry name" value="GlpA-like_Fer2_BFD-like"/>
    <property type="match status" value="1"/>
</dbReference>
<dbReference type="Gene3D" id="1.10.10.1100">
    <property type="entry name" value="BFD-like [2Fe-2S]-binding domain"/>
    <property type="match status" value="1"/>
</dbReference>
<dbReference type="InterPro" id="IPR036188">
    <property type="entry name" value="FAD/NAD-bd_sf"/>
</dbReference>
<dbReference type="RefSeq" id="WP_186893867.1">
    <property type="nucleotide sequence ID" value="NZ_WJBE01000005.1"/>
</dbReference>
<accession>A0ABR6YVZ2</accession>
<evidence type="ECO:0000313" key="3">
    <source>
        <dbReference type="Proteomes" id="UP000622405"/>
    </source>
</evidence>
<keyword evidence="3" id="KW-1185">Reference proteome</keyword>